<keyword evidence="3" id="KW-1185">Reference proteome</keyword>
<protein>
    <submittedName>
        <fullName evidence="2">Deoxyadenosine kinase</fullName>
    </submittedName>
</protein>
<reference evidence="2" key="1">
    <citation type="journal article" date="2022" name="bioRxiv">
        <title>Genomics of Preaxostyla Flagellates Illuminates Evolutionary Transitions and the Path Towards Mitochondrial Loss.</title>
        <authorList>
            <person name="Novak L.V.F."/>
            <person name="Treitli S.C."/>
            <person name="Pyrih J."/>
            <person name="Halakuc P."/>
            <person name="Pipaliya S.V."/>
            <person name="Vacek V."/>
            <person name="Brzon O."/>
            <person name="Soukal P."/>
            <person name="Eme L."/>
            <person name="Dacks J.B."/>
            <person name="Karnkowska A."/>
            <person name="Elias M."/>
            <person name="Hampl V."/>
        </authorList>
    </citation>
    <scope>NUCLEOTIDE SEQUENCE</scope>
    <source>
        <strain evidence="2">RCP-MX</strain>
    </source>
</reference>
<gene>
    <name evidence="2" type="ORF">PAPYR_3257</name>
</gene>
<dbReference type="Pfam" id="PF01712">
    <property type="entry name" value="dNK"/>
    <property type="match status" value="1"/>
</dbReference>
<dbReference type="SUPFAM" id="SSF52540">
    <property type="entry name" value="P-loop containing nucleoside triphosphate hydrolases"/>
    <property type="match status" value="1"/>
</dbReference>
<comment type="caution">
    <text evidence="2">The sequence shown here is derived from an EMBL/GenBank/DDBJ whole genome shotgun (WGS) entry which is preliminary data.</text>
</comment>
<feature type="domain" description="Deoxynucleoside kinase" evidence="1">
    <location>
        <begin position="43"/>
        <end position="235"/>
    </location>
</feature>
<dbReference type="PANTHER" id="PTHR10513:SF35">
    <property type="entry name" value="DEOXYADENOSINE KINASE"/>
    <property type="match status" value="1"/>
</dbReference>
<dbReference type="GO" id="GO:0016301">
    <property type="term" value="F:kinase activity"/>
    <property type="evidence" value="ECO:0007669"/>
    <property type="project" value="UniProtKB-KW"/>
</dbReference>
<dbReference type="InterPro" id="IPR027417">
    <property type="entry name" value="P-loop_NTPase"/>
</dbReference>
<dbReference type="InterPro" id="IPR031314">
    <property type="entry name" value="DNK_dom"/>
</dbReference>
<dbReference type="EMBL" id="JAPMOS010000012">
    <property type="protein sequence ID" value="KAJ4460614.1"/>
    <property type="molecule type" value="Genomic_DNA"/>
</dbReference>
<evidence type="ECO:0000313" key="3">
    <source>
        <dbReference type="Proteomes" id="UP001141327"/>
    </source>
</evidence>
<keyword evidence="2" id="KW-0808">Transferase</keyword>
<dbReference type="InterPro" id="IPR050566">
    <property type="entry name" value="Deoxyribonucleoside_kinase"/>
</dbReference>
<dbReference type="CDD" id="cd01673">
    <property type="entry name" value="dNK"/>
    <property type="match status" value="1"/>
</dbReference>
<organism evidence="2 3">
    <name type="scientific">Paratrimastix pyriformis</name>
    <dbReference type="NCBI Taxonomy" id="342808"/>
    <lineage>
        <taxon>Eukaryota</taxon>
        <taxon>Metamonada</taxon>
        <taxon>Preaxostyla</taxon>
        <taxon>Paratrimastigidae</taxon>
        <taxon>Paratrimastix</taxon>
    </lineage>
</organism>
<sequence length="250" mass="29226">MSEPTVQQRQQEEVKTVPENLSHIPRALTSVVHPTQPTENLFISISGLIGAGKTTFARRLAEKLGLPVFYEPVTENPYLAHFYQDMAKYSFPLQIYLLNERFKQHQQIIWSGRGGVQDRTIYEDGIFAKMLYDSHLMSDLDYQTYTSLFSNMSNFMRKPNIIVHLDVSPEVSLARVHERNRDCEKGMTLEYLQNLHAHYEEWIRDVSRVIPVIKVNWSKYQSAEVMADLIKTEVERLQNIRYIDFSTHEL</sequence>
<dbReference type="Proteomes" id="UP001141327">
    <property type="component" value="Unassembled WGS sequence"/>
</dbReference>
<proteinExistence type="predicted"/>
<accession>A0ABQ8UN59</accession>
<name>A0ABQ8UN59_9EUKA</name>
<keyword evidence="2" id="KW-0418">Kinase</keyword>
<dbReference type="PANTHER" id="PTHR10513">
    <property type="entry name" value="DEOXYNUCLEOSIDE KINASE"/>
    <property type="match status" value="1"/>
</dbReference>
<dbReference type="Gene3D" id="3.40.50.300">
    <property type="entry name" value="P-loop containing nucleotide triphosphate hydrolases"/>
    <property type="match status" value="1"/>
</dbReference>
<evidence type="ECO:0000313" key="2">
    <source>
        <dbReference type="EMBL" id="KAJ4460614.1"/>
    </source>
</evidence>
<evidence type="ECO:0000259" key="1">
    <source>
        <dbReference type="Pfam" id="PF01712"/>
    </source>
</evidence>